<feature type="compositionally biased region" description="Basic and acidic residues" evidence="1">
    <location>
        <begin position="108"/>
        <end position="119"/>
    </location>
</feature>
<feature type="region of interest" description="Disordered" evidence="1">
    <location>
        <begin position="1"/>
        <end position="120"/>
    </location>
</feature>
<feature type="compositionally biased region" description="Basic and acidic residues" evidence="1">
    <location>
        <begin position="241"/>
        <end position="256"/>
    </location>
</feature>
<dbReference type="AlphaFoldDB" id="A0AA36DWI0"/>
<evidence type="ECO:0000256" key="1">
    <source>
        <dbReference type="SAM" id="MobiDB-lite"/>
    </source>
</evidence>
<accession>A0AA36DWI0</accession>
<proteinExistence type="predicted"/>
<feature type="compositionally biased region" description="Polar residues" evidence="1">
    <location>
        <begin position="93"/>
        <end position="107"/>
    </location>
</feature>
<feature type="region of interest" description="Disordered" evidence="1">
    <location>
        <begin position="241"/>
        <end position="370"/>
    </location>
</feature>
<protein>
    <submittedName>
        <fullName evidence="2">Uncharacterized protein</fullName>
    </submittedName>
</protein>
<reference evidence="2" key="1">
    <citation type="submission" date="2023-07" db="EMBL/GenBank/DDBJ databases">
        <authorList>
            <consortium name="CYATHOMIX"/>
        </authorList>
    </citation>
    <scope>NUCLEOTIDE SEQUENCE</scope>
    <source>
        <strain evidence="2">N/A</strain>
    </source>
</reference>
<dbReference type="EMBL" id="CATQJL010000112">
    <property type="protein sequence ID" value="CAJ0593284.1"/>
    <property type="molecule type" value="Genomic_DNA"/>
</dbReference>
<gene>
    <name evidence="2" type="ORF">CYNAS_LOCUS5267</name>
</gene>
<feature type="region of interest" description="Disordered" evidence="1">
    <location>
        <begin position="200"/>
        <end position="220"/>
    </location>
</feature>
<name>A0AA36DWI0_CYLNA</name>
<comment type="caution">
    <text evidence="2">The sequence shown here is derived from an EMBL/GenBank/DDBJ whole genome shotgun (WGS) entry which is preliminary data.</text>
</comment>
<feature type="compositionally biased region" description="Basic and acidic residues" evidence="1">
    <location>
        <begin position="281"/>
        <end position="291"/>
    </location>
</feature>
<dbReference type="Proteomes" id="UP001176961">
    <property type="component" value="Unassembled WGS sequence"/>
</dbReference>
<organism evidence="2 3">
    <name type="scientific">Cylicocyclus nassatus</name>
    <name type="common">Nematode worm</name>
    <dbReference type="NCBI Taxonomy" id="53992"/>
    <lineage>
        <taxon>Eukaryota</taxon>
        <taxon>Metazoa</taxon>
        <taxon>Ecdysozoa</taxon>
        <taxon>Nematoda</taxon>
        <taxon>Chromadorea</taxon>
        <taxon>Rhabditida</taxon>
        <taxon>Rhabditina</taxon>
        <taxon>Rhabditomorpha</taxon>
        <taxon>Strongyloidea</taxon>
        <taxon>Strongylidae</taxon>
        <taxon>Cylicocyclus</taxon>
    </lineage>
</organism>
<keyword evidence="3" id="KW-1185">Reference proteome</keyword>
<evidence type="ECO:0000313" key="3">
    <source>
        <dbReference type="Proteomes" id="UP001176961"/>
    </source>
</evidence>
<evidence type="ECO:0000313" key="2">
    <source>
        <dbReference type="EMBL" id="CAJ0593284.1"/>
    </source>
</evidence>
<feature type="compositionally biased region" description="Basic and acidic residues" evidence="1">
    <location>
        <begin position="200"/>
        <end position="209"/>
    </location>
</feature>
<sequence length="482" mass="53246">MDKRKSGGLPDAEQPCCSKTVRNDSSSSSTGEEWLCASTKVPSPTDLINLPPTRPKRKPDPSLSWSSRRAVKAKRLSAPISTIPNVNVEPSAESVSDASPSTSSIQKTSERHQKSEKLAKNIKLRRTSLPWFMSMSVSKNRKVTPANADKSSKWPSFPKLHRKDVVLELTPTKAPTSDEYLSRSYSSSVLEKILVEESPLKTDDHRPASVREVSAESVADSQITLHLERSRSLENIARELLHSSKSENETTCRAERNFPPVEAPDKGSVSNDVPMLLDSSPDEKSEKHRSDAGNGAALSVETRSSASGGVVPCTQDLVADSDDESQLRSELYDIDEVTRLVPRVPSTEEDTGTEKQSDEESSSDEDDSITRNLVTRMNLFGRARKFAEYVLARRSERIMIKRDPNVSTKTYEVERTVSAWGMSVSWLKPKMVMFAPPFSRNPTTVTLALPLLTIPNKYDPETTFIVNPIIVSTTQDAGPEAT</sequence>